<dbReference type="InterPro" id="IPR005232">
    <property type="entry name" value="LarE"/>
</dbReference>
<dbReference type="PANTHER" id="PTHR43169">
    <property type="entry name" value="EXSB FAMILY PROTEIN"/>
    <property type="match status" value="1"/>
</dbReference>
<keyword evidence="3" id="KW-1185">Reference proteome</keyword>
<reference evidence="2 3" key="1">
    <citation type="submission" date="2016-12" db="EMBL/GenBank/DDBJ databases">
        <authorList>
            <person name="Song W.-J."/>
            <person name="Kurnit D.M."/>
        </authorList>
    </citation>
    <scope>NUCLEOTIDE SEQUENCE [LARGE SCALE GENOMIC DNA]</scope>
    <source>
        <strain evidence="2 3">DSM 18488</strain>
    </source>
</reference>
<dbReference type="Proteomes" id="UP000184603">
    <property type="component" value="Unassembled WGS sequence"/>
</dbReference>
<accession>A0A1M7Y143</accession>
<dbReference type="PIRSF" id="PIRSF006661">
    <property type="entry name" value="PP-lp_UCP006661"/>
    <property type="match status" value="1"/>
</dbReference>
<dbReference type="OrthoDB" id="9776919at2"/>
<sequence>MLDDLITVLRDFLRQYTNVAVAFSGGVDSTVLLHNCCQVFPPENILALHASSCLHSAMAAATTKNVVAAHFASSCNFVEIQCEPIGWPDFVVNDINRCYFCKKRTFLLFEDEMRKIGVEVLLDGTNVNDLQEYRPGMKAARELGVVSPFLEVGIGKNDIREYARRELLINHDLPSNSCLATRIPTGNVITIVQLSVIEKAEEFLTTQGFRGVRVRPFQGSVHIELLDEDLSKILDPVCRKNVAQYFQEQGLGIPFICLLGR</sequence>
<protein>
    <submittedName>
        <fullName evidence="2">Uncharacterized protein</fullName>
    </submittedName>
</protein>
<dbReference type="STRING" id="1121416.SAMN02745220_01086"/>
<organism evidence="2 3">
    <name type="scientific">Desulfopila aestuarii DSM 18488</name>
    <dbReference type="NCBI Taxonomy" id="1121416"/>
    <lineage>
        <taxon>Bacteria</taxon>
        <taxon>Pseudomonadati</taxon>
        <taxon>Thermodesulfobacteriota</taxon>
        <taxon>Desulfobulbia</taxon>
        <taxon>Desulfobulbales</taxon>
        <taxon>Desulfocapsaceae</taxon>
        <taxon>Desulfopila</taxon>
    </lineage>
</organism>
<evidence type="ECO:0000313" key="2">
    <source>
        <dbReference type="EMBL" id="SHO45439.1"/>
    </source>
</evidence>
<dbReference type="NCBIfam" id="TIGR00268">
    <property type="entry name" value="ATP-dependent sacrificial sulfur transferase LarE"/>
    <property type="match status" value="1"/>
</dbReference>
<dbReference type="InterPro" id="IPR014729">
    <property type="entry name" value="Rossmann-like_a/b/a_fold"/>
</dbReference>
<evidence type="ECO:0000313" key="3">
    <source>
        <dbReference type="Proteomes" id="UP000184603"/>
    </source>
</evidence>
<gene>
    <name evidence="2" type="ORF">SAMN02745220_01086</name>
</gene>
<dbReference type="GO" id="GO:0016783">
    <property type="term" value="F:sulfurtransferase activity"/>
    <property type="evidence" value="ECO:0007669"/>
    <property type="project" value="InterPro"/>
</dbReference>
<feature type="active site" description="Nucleophile and sulfur donor" evidence="1">
    <location>
        <position position="178"/>
    </location>
</feature>
<proteinExistence type="predicted"/>
<dbReference type="AlphaFoldDB" id="A0A1M7Y143"/>
<dbReference type="RefSeq" id="WP_073612435.1">
    <property type="nucleotide sequence ID" value="NZ_FRFE01000004.1"/>
</dbReference>
<name>A0A1M7Y143_9BACT</name>
<dbReference type="Gene3D" id="3.40.50.620">
    <property type="entry name" value="HUPs"/>
    <property type="match status" value="1"/>
</dbReference>
<dbReference type="PANTHER" id="PTHR43169:SF2">
    <property type="entry name" value="NAD_GMP SYNTHASE DOMAIN-CONTAINING PROTEIN"/>
    <property type="match status" value="1"/>
</dbReference>
<evidence type="ECO:0000256" key="1">
    <source>
        <dbReference type="PIRSR" id="PIRSR006661-1"/>
    </source>
</evidence>
<dbReference type="InterPro" id="IPR052188">
    <property type="entry name" value="Ni-pincer_cofactor_biosynth"/>
</dbReference>
<dbReference type="EMBL" id="FRFE01000004">
    <property type="protein sequence ID" value="SHO45439.1"/>
    <property type="molecule type" value="Genomic_DNA"/>
</dbReference>
<dbReference type="SUPFAM" id="SSF52402">
    <property type="entry name" value="Adenine nucleotide alpha hydrolases-like"/>
    <property type="match status" value="1"/>
</dbReference>